<dbReference type="EMBL" id="CP097511">
    <property type="protein sequence ID" value="URE48302.1"/>
    <property type="molecule type" value="Genomic_DNA"/>
</dbReference>
<evidence type="ECO:0000313" key="1">
    <source>
        <dbReference type="EMBL" id="URE48302.1"/>
    </source>
</evidence>
<evidence type="ECO:0000313" key="2">
    <source>
        <dbReference type="Proteomes" id="UP001055439"/>
    </source>
</evidence>
<reference evidence="1" key="1">
    <citation type="submission" date="2022-05" db="EMBL/GenBank/DDBJ databases">
        <title>The Musa troglodytarum L. genome provides insights into the mechanism of non-climacteric behaviour and enrichment of carotenoids.</title>
        <authorList>
            <person name="Wang J."/>
        </authorList>
    </citation>
    <scope>NUCLEOTIDE SEQUENCE</scope>
    <source>
        <tissue evidence="1">Leaf</tissue>
    </source>
</reference>
<name>A0A9E7IG29_9LILI</name>
<organism evidence="1 2">
    <name type="scientific">Musa troglodytarum</name>
    <name type="common">fe'i banana</name>
    <dbReference type="NCBI Taxonomy" id="320322"/>
    <lineage>
        <taxon>Eukaryota</taxon>
        <taxon>Viridiplantae</taxon>
        <taxon>Streptophyta</taxon>
        <taxon>Embryophyta</taxon>
        <taxon>Tracheophyta</taxon>
        <taxon>Spermatophyta</taxon>
        <taxon>Magnoliopsida</taxon>
        <taxon>Liliopsida</taxon>
        <taxon>Zingiberales</taxon>
        <taxon>Musaceae</taxon>
        <taxon>Musa</taxon>
    </lineage>
</organism>
<sequence>MVSASTDRRLLHPSTLSPLIRNIMRGTSLVALVDVIRQIRRRQAEHIPLDLQVEGHDSIGVFECATPSMEPQAAAKETRKQRKLKLCNIIHSDEDLAICLREMYISMGKYTVRGQNPTAPSNASTSLKKGISIARTVLITTKVVLQSSRKMLMLQPRFMLKVVFCCLIFDHTKETPEMTLAAERPTAMKE</sequence>
<accession>A0A9E7IG29</accession>
<protein>
    <submittedName>
        <fullName evidence="1">Uncharacterized protein</fullName>
    </submittedName>
</protein>
<keyword evidence="2" id="KW-1185">Reference proteome</keyword>
<gene>
    <name evidence="1" type="ORF">MUK42_32645</name>
</gene>
<dbReference type="AlphaFoldDB" id="A0A9E7IG29"/>
<proteinExistence type="predicted"/>
<dbReference type="Proteomes" id="UP001055439">
    <property type="component" value="Chromosome 9"/>
</dbReference>